<feature type="domain" description="C2H2-type" evidence="10">
    <location>
        <begin position="277"/>
        <end position="304"/>
    </location>
</feature>
<feature type="binding site" evidence="8">
    <location>
        <position position="9"/>
    </location>
    <ligand>
        <name>Zn(2+)</name>
        <dbReference type="ChEBI" id="CHEBI:29105"/>
    </ligand>
</feature>
<feature type="domain" description="C2H2-type" evidence="10">
    <location>
        <begin position="305"/>
        <end position="332"/>
    </location>
</feature>
<keyword evidence="2 8" id="KW-0479">Metal-binding</keyword>
<accession>A0A0T6B666</accession>
<feature type="domain" description="C2H2-type" evidence="10">
    <location>
        <begin position="474"/>
        <end position="494"/>
    </location>
</feature>
<evidence type="ECO:0000256" key="6">
    <source>
        <dbReference type="ARBA" id="ARBA00023242"/>
    </source>
</evidence>
<comment type="subcellular location">
    <subcellularLocation>
        <location evidence="1">Nucleus</location>
    </subcellularLocation>
</comment>
<keyword evidence="13" id="KW-1185">Reference proteome</keyword>
<feature type="domain" description="C2H2-type" evidence="10">
    <location>
        <begin position="418"/>
        <end position="445"/>
    </location>
</feature>
<evidence type="ECO:0000256" key="5">
    <source>
        <dbReference type="ARBA" id="ARBA00022833"/>
    </source>
</evidence>
<dbReference type="InterPro" id="IPR036236">
    <property type="entry name" value="Znf_C2H2_sf"/>
</dbReference>
<dbReference type="OrthoDB" id="8119626at2759"/>
<dbReference type="InterPro" id="IPR050758">
    <property type="entry name" value="Znf_C2H2-type"/>
</dbReference>
<dbReference type="InterPro" id="IPR013087">
    <property type="entry name" value="Znf_C2H2_type"/>
</dbReference>
<dbReference type="SUPFAM" id="SSF57667">
    <property type="entry name" value="beta-beta-alpha zinc fingers"/>
    <property type="match status" value="4"/>
</dbReference>
<dbReference type="PROSITE" id="PS00028">
    <property type="entry name" value="ZINC_FINGER_C2H2_1"/>
    <property type="match status" value="7"/>
</dbReference>
<evidence type="ECO:0000259" key="10">
    <source>
        <dbReference type="PROSITE" id="PS50157"/>
    </source>
</evidence>
<dbReference type="AlphaFoldDB" id="A0A0T6B666"/>
<dbReference type="PANTHER" id="PTHR23234:SF10">
    <property type="entry name" value="RIKEN CDNA 6720489N17 GENE-RELATED"/>
    <property type="match status" value="1"/>
</dbReference>
<keyword evidence="3" id="KW-0677">Repeat</keyword>
<proteinExistence type="predicted"/>
<feature type="domain" description="C2H2-type" evidence="10">
    <location>
        <begin position="446"/>
        <end position="473"/>
    </location>
</feature>
<evidence type="ECO:0000256" key="4">
    <source>
        <dbReference type="ARBA" id="ARBA00022771"/>
    </source>
</evidence>
<feature type="domain" description="C2H2-type" evidence="10">
    <location>
        <begin position="333"/>
        <end position="360"/>
    </location>
</feature>
<dbReference type="Pfam" id="PF07776">
    <property type="entry name" value="zf-AD"/>
    <property type="match status" value="1"/>
</dbReference>
<evidence type="ECO:0000313" key="13">
    <source>
        <dbReference type="Proteomes" id="UP000051574"/>
    </source>
</evidence>
<evidence type="ECO:0000256" key="1">
    <source>
        <dbReference type="ARBA" id="ARBA00004123"/>
    </source>
</evidence>
<feature type="non-terminal residue" evidence="12">
    <location>
        <position position="494"/>
    </location>
</feature>
<dbReference type="SUPFAM" id="SSF57716">
    <property type="entry name" value="Glucocorticoid receptor-like (DNA-binding domain)"/>
    <property type="match status" value="1"/>
</dbReference>
<dbReference type="FunFam" id="3.30.160.60:FF:000145">
    <property type="entry name" value="Zinc finger protein 574"/>
    <property type="match status" value="1"/>
</dbReference>
<comment type="caution">
    <text evidence="12">The sequence shown here is derived from an EMBL/GenBank/DDBJ whole genome shotgun (WGS) entry which is preliminary data.</text>
</comment>
<organism evidence="12 13">
    <name type="scientific">Oryctes borbonicus</name>
    <dbReference type="NCBI Taxonomy" id="1629725"/>
    <lineage>
        <taxon>Eukaryota</taxon>
        <taxon>Metazoa</taxon>
        <taxon>Ecdysozoa</taxon>
        <taxon>Arthropoda</taxon>
        <taxon>Hexapoda</taxon>
        <taxon>Insecta</taxon>
        <taxon>Pterygota</taxon>
        <taxon>Neoptera</taxon>
        <taxon>Endopterygota</taxon>
        <taxon>Coleoptera</taxon>
        <taxon>Polyphaga</taxon>
        <taxon>Scarabaeiformia</taxon>
        <taxon>Scarabaeidae</taxon>
        <taxon>Dynastinae</taxon>
        <taxon>Oryctes</taxon>
    </lineage>
</organism>
<dbReference type="GO" id="GO:0043565">
    <property type="term" value="F:sequence-specific DNA binding"/>
    <property type="evidence" value="ECO:0007669"/>
    <property type="project" value="UniProtKB-ARBA"/>
</dbReference>
<evidence type="ECO:0000256" key="9">
    <source>
        <dbReference type="SAM" id="MobiDB-lite"/>
    </source>
</evidence>
<feature type="binding site" evidence="8">
    <location>
        <position position="12"/>
    </location>
    <ligand>
        <name>Zn(2+)</name>
        <dbReference type="ChEBI" id="CHEBI:29105"/>
    </ligand>
</feature>
<dbReference type="Pfam" id="PF00096">
    <property type="entry name" value="zf-C2H2"/>
    <property type="match status" value="5"/>
</dbReference>
<sequence>MSRRPLAACRTCLRMNQTCIGIFEHYERNKSLSEMLRECTGVKVEQRDGLPIYMCNACLEKLISAWNFRAMAVHSDQKFRNNKDTSAPLLLESNECTEDIIHEDMNVKQEEIMIKLEESDLTLVNKEVCDNKLDGHLEKSNLLIVEYTDCTSVMLEQDKRSSPDSSEELSVEVCNTDDSGSKSEDVHKEDENPRGQANNVLRGEVETVDVGKVNELMNIADNGIGFDENGVPVTRNGCKLTWQERQKVPVFCKPCNRSFPWKYYLVHRRKHVGDLRYKCDTCNKVFPAMYQLTAHKQIHMDDRLHTCDVCNKSFKRKSNLRMHKQIHNEERPHKCNICDLSFKQLQGLKLHMQRHSKEKQYVCEICGKSFNDAGSFSSHKTMHIEDKKHACSICGKRFHAPSRLKEHENRIHFNYRPYVCSHCGKGFKMGCSLKKHILIHTGEKPYSCNICGKRFRHRECLPGHIRTHTGETPFHCEKCPATFKHLHLLKKHIK</sequence>
<feature type="domain" description="C2H2-type" evidence="10">
    <location>
        <begin position="361"/>
        <end position="388"/>
    </location>
</feature>
<evidence type="ECO:0000256" key="3">
    <source>
        <dbReference type="ARBA" id="ARBA00022737"/>
    </source>
</evidence>
<dbReference type="FunFam" id="3.30.160.60:FF:001732">
    <property type="entry name" value="Zgc:162936"/>
    <property type="match status" value="1"/>
</dbReference>
<feature type="compositionally biased region" description="Basic and acidic residues" evidence="9">
    <location>
        <begin position="179"/>
        <end position="193"/>
    </location>
</feature>
<dbReference type="PANTHER" id="PTHR23234">
    <property type="entry name" value="ZNF44 PROTEIN"/>
    <property type="match status" value="1"/>
</dbReference>
<dbReference type="GO" id="GO:0008270">
    <property type="term" value="F:zinc ion binding"/>
    <property type="evidence" value="ECO:0007669"/>
    <property type="project" value="UniProtKB-UniRule"/>
</dbReference>
<protein>
    <submittedName>
        <fullName evidence="12">Zinc-finger associated domain containing protein</fullName>
    </submittedName>
</protein>
<dbReference type="FunFam" id="3.30.160.60:FF:001155">
    <property type="entry name" value="Zinc finger 30C"/>
    <property type="match status" value="1"/>
</dbReference>
<dbReference type="Pfam" id="PF13912">
    <property type="entry name" value="zf-C2H2_6"/>
    <property type="match status" value="1"/>
</dbReference>
<name>A0A0T6B666_9SCAR</name>
<feature type="domain" description="ZAD" evidence="11">
    <location>
        <begin position="7"/>
        <end position="82"/>
    </location>
</feature>
<dbReference type="Proteomes" id="UP000051574">
    <property type="component" value="Unassembled WGS sequence"/>
</dbReference>
<dbReference type="GO" id="GO:0005694">
    <property type="term" value="C:chromosome"/>
    <property type="evidence" value="ECO:0007669"/>
    <property type="project" value="UniProtKB-ARBA"/>
</dbReference>
<dbReference type="EMBL" id="LJIG01009553">
    <property type="protein sequence ID" value="KRT82850.1"/>
    <property type="molecule type" value="Genomic_DNA"/>
</dbReference>
<keyword evidence="5 8" id="KW-0862">Zinc</keyword>
<dbReference type="SMART" id="SM00868">
    <property type="entry name" value="zf-AD"/>
    <property type="match status" value="1"/>
</dbReference>
<dbReference type="GO" id="GO:0045893">
    <property type="term" value="P:positive regulation of DNA-templated transcription"/>
    <property type="evidence" value="ECO:0007669"/>
    <property type="project" value="UniProtKB-ARBA"/>
</dbReference>
<dbReference type="InterPro" id="IPR012934">
    <property type="entry name" value="Znf_AD"/>
</dbReference>
<evidence type="ECO:0000259" key="11">
    <source>
        <dbReference type="PROSITE" id="PS51915"/>
    </source>
</evidence>
<dbReference type="PROSITE" id="PS50157">
    <property type="entry name" value="ZINC_FINGER_C2H2_2"/>
    <property type="match status" value="8"/>
</dbReference>
<evidence type="ECO:0000256" key="7">
    <source>
        <dbReference type="PROSITE-ProRule" id="PRU00042"/>
    </source>
</evidence>
<dbReference type="SMART" id="SM00355">
    <property type="entry name" value="ZnF_C2H2"/>
    <property type="match status" value="9"/>
</dbReference>
<feature type="region of interest" description="Disordered" evidence="9">
    <location>
        <begin position="158"/>
        <end position="202"/>
    </location>
</feature>
<reference evidence="12 13" key="1">
    <citation type="submission" date="2015-09" db="EMBL/GenBank/DDBJ databases">
        <title>Draft genome of the scarab beetle Oryctes borbonicus.</title>
        <authorList>
            <person name="Meyer J.M."/>
            <person name="Markov G.V."/>
            <person name="Baskaran P."/>
            <person name="Herrmann M."/>
            <person name="Sommer R.J."/>
            <person name="Roedelsperger C."/>
        </authorList>
    </citation>
    <scope>NUCLEOTIDE SEQUENCE [LARGE SCALE GENOMIC DNA]</scope>
    <source>
        <strain evidence="12">OB123</strain>
        <tissue evidence="12">Whole animal</tissue>
    </source>
</reference>
<feature type="binding site" evidence="8">
    <location>
        <position position="58"/>
    </location>
    <ligand>
        <name>Zn(2+)</name>
        <dbReference type="ChEBI" id="CHEBI:29105"/>
    </ligand>
</feature>
<evidence type="ECO:0000256" key="8">
    <source>
        <dbReference type="PROSITE-ProRule" id="PRU01263"/>
    </source>
</evidence>
<dbReference type="Gene3D" id="3.30.160.60">
    <property type="entry name" value="Classic Zinc Finger"/>
    <property type="match status" value="8"/>
</dbReference>
<evidence type="ECO:0000256" key="2">
    <source>
        <dbReference type="ARBA" id="ARBA00022723"/>
    </source>
</evidence>
<dbReference type="FunFam" id="3.30.160.60:FF:000446">
    <property type="entry name" value="Zinc finger protein"/>
    <property type="match status" value="1"/>
</dbReference>
<gene>
    <name evidence="12" type="ORF">AMK59_4239</name>
</gene>
<dbReference type="Gene3D" id="3.40.1800.20">
    <property type="match status" value="1"/>
</dbReference>
<dbReference type="PROSITE" id="PS51915">
    <property type="entry name" value="ZAD"/>
    <property type="match status" value="1"/>
</dbReference>
<feature type="domain" description="C2H2-type" evidence="10">
    <location>
        <begin position="389"/>
        <end position="417"/>
    </location>
</feature>
<feature type="binding site" evidence="8">
    <location>
        <position position="55"/>
    </location>
    <ligand>
        <name>Zn(2+)</name>
        <dbReference type="ChEBI" id="CHEBI:29105"/>
    </ligand>
</feature>
<keyword evidence="4 7" id="KW-0863">Zinc-finger</keyword>
<keyword evidence="6" id="KW-0539">Nucleus</keyword>
<evidence type="ECO:0000313" key="12">
    <source>
        <dbReference type="EMBL" id="KRT82850.1"/>
    </source>
</evidence>
<dbReference type="GO" id="GO:0005634">
    <property type="term" value="C:nucleus"/>
    <property type="evidence" value="ECO:0007669"/>
    <property type="project" value="UniProtKB-SubCell"/>
</dbReference>